<dbReference type="Proteomes" id="UP000735302">
    <property type="component" value="Unassembled WGS sequence"/>
</dbReference>
<dbReference type="EMBL" id="BLXT01002861">
    <property type="protein sequence ID" value="GFN98620.1"/>
    <property type="molecule type" value="Genomic_DNA"/>
</dbReference>
<accession>A0AAV3ZVQ8</accession>
<proteinExistence type="predicted"/>
<sequence length="98" mass="10605">MVGLEPATDRPSADLRASTLTSMLRTPPIRGSTLLTCWDRMENFKMHVAKEGIQCGQISIEYHNVDDDGNGGGDDGDDDHVGPDGRSDIDDDDDDVSV</sequence>
<keyword evidence="3" id="KW-1185">Reference proteome</keyword>
<protein>
    <submittedName>
        <fullName evidence="2">Uncharacterized protein</fullName>
    </submittedName>
</protein>
<feature type="compositionally biased region" description="Acidic residues" evidence="1">
    <location>
        <begin position="89"/>
        <end position="98"/>
    </location>
</feature>
<evidence type="ECO:0000313" key="2">
    <source>
        <dbReference type="EMBL" id="GFN98620.1"/>
    </source>
</evidence>
<comment type="caution">
    <text evidence="2">The sequence shown here is derived from an EMBL/GenBank/DDBJ whole genome shotgun (WGS) entry which is preliminary data.</text>
</comment>
<feature type="region of interest" description="Disordered" evidence="1">
    <location>
        <begin position="63"/>
        <end position="98"/>
    </location>
</feature>
<name>A0AAV3ZVQ8_9GAST</name>
<evidence type="ECO:0000256" key="1">
    <source>
        <dbReference type="SAM" id="MobiDB-lite"/>
    </source>
</evidence>
<gene>
    <name evidence="2" type="ORF">PoB_002512600</name>
</gene>
<reference evidence="2 3" key="1">
    <citation type="journal article" date="2021" name="Elife">
        <title>Chloroplast acquisition without the gene transfer in kleptoplastic sea slugs, Plakobranchus ocellatus.</title>
        <authorList>
            <person name="Maeda T."/>
            <person name="Takahashi S."/>
            <person name="Yoshida T."/>
            <person name="Shimamura S."/>
            <person name="Takaki Y."/>
            <person name="Nagai Y."/>
            <person name="Toyoda A."/>
            <person name="Suzuki Y."/>
            <person name="Arimoto A."/>
            <person name="Ishii H."/>
            <person name="Satoh N."/>
            <person name="Nishiyama T."/>
            <person name="Hasebe M."/>
            <person name="Maruyama T."/>
            <person name="Minagawa J."/>
            <person name="Obokata J."/>
            <person name="Shigenobu S."/>
        </authorList>
    </citation>
    <scope>NUCLEOTIDE SEQUENCE [LARGE SCALE GENOMIC DNA]</scope>
</reference>
<dbReference type="AlphaFoldDB" id="A0AAV3ZVQ8"/>
<feature type="region of interest" description="Disordered" evidence="1">
    <location>
        <begin position="1"/>
        <end position="21"/>
    </location>
</feature>
<feature type="compositionally biased region" description="Basic and acidic residues" evidence="1">
    <location>
        <begin position="79"/>
        <end position="88"/>
    </location>
</feature>
<evidence type="ECO:0000313" key="3">
    <source>
        <dbReference type="Proteomes" id="UP000735302"/>
    </source>
</evidence>
<organism evidence="2 3">
    <name type="scientific">Plakobranchus ocellatus</name>
    <dbReference type="NCBI Taxonomy" id="259542"/>
    <lineage>
        <taxon>Eukaryota</taxon>
        <taxon>Metazoa</taxon>
        <taxon>Spiralia</taxon>
        <taxon>Lophotrochozoa</taxon>
        <taxon>Mollusca</taxon>
        <taxon>Gastropoda</taxon>
        <taxon>Heterobranchia</taxon>
        <taxon>Euthyneura</taxon>
        <taxon>Panpulmonata</taxon>
        <taxon>Sacoglossa</taxon>
        <taxon>Placobranchoidea</taxon>
        <taxon>Plakobranchidae</taxon>
        <taxon>Plakobranchus</taxon>
    </lineage>
</organism>